<dbReference type="Proteomes" id="UP001465755">
    <property type="component" value="Unassembled WGS sequence"/>
</dbReference>
<feature type="compositionally biased region" description="Pro residues" evidence="1">
    <location>
        <begin position="235"/>
        <end position="254"/>
    </location>
</feature>
<reference evidence="2 3" key="1">
    <citation type="journal article" date="2024" name="Nat. Commun.">
        <title>Phylogenomics reveals the evolutionary origins of lichenization in chlorophyte algae.</title>
        <authorList>
            <person name="Puginier C."/>
            <person name="Libourel C."/>
            <person name="Otte J."/>
            <person name="Skaloud P."/>
            <person name="Haon M."/>
            <person name="Grisel S."/>
            <person name="Petersen M."/>
            <person name="Berrin J.G."/>
            <person name="Delaux P.M."/>
            <person name="Dal Grande F."/>
            <person name="Keller J."/>
        </authorList>
    </citation>
    <scope>NUCLEOTIDE SEQUENCE [LARGE SCALE GENOMIC DNA]</scope>
    <source>
        <strain evidence="2 3">SAG 2036</strain>
    </source>
</reference>
<evidence type="ECO:0000256" key="1">
    <source>
        <dbReference type="SAM" id="MobiDB-lite"/>
    </source>
</evidence>
<dbReference type="AlphaFoldDB" id="A0AAW1NYK9"/>
<dbReference type="PANTHER" id="PTHR23330">
    <property type="entry name" value="P300 TRANSCRIPTIONAL COFACTOR JMY-RELATED"/>
    <property type="match status" value="1"/>
</dbReference>
<evidence type="ECO:0000313" key="2">
    <source>
        <dbReference type="EMBL" id="KAK9803125.1"/>
    </source>
</evidence>
<proteinExistence type="predicted"/>
<keyword evidence="3" id="KW-1185">Reference proteome</keyword>
<sequence>MRTDLNAGPHCCPSEAITTKCAALRRLQVPPGQPEEENGTAFVSSRLPGGTDAVNSRLCPGCRSTSWAQLEANLRSASPTSHGHGTCPCTCAPHRCPSQSRCDVVAAANAAASATAGGAAAPAPGVVIARSGSAASAQTATPAAIASATASATATAVAKNGTPGATGAPGQVIIVQGPPGPPGAPGNATATASATAVAIVAGTTTVDGKSTAGVGVATNASAPGPAVLPLQVPVSSPPPPPSPPALVPSPPPPPPPQCLVQPQCRMFVEDMQCCSERGLVTDKTTAFVWTLCSHPVAIPQGCLTVNGPVNVTEYPVFNGAGYNYNYRSIVNWQSDMPDPDTGAIYTGPVSLDLQSARTVDSTCSLALQTPCEYNGTLQYNIAEVKDVNFTTYPSFTFFKDYVGCPATNLDALDSWAWTDPAPGSSQCREQQTSFLPPSFFQGGWLFYDGGYQVPCNATATADAYAALISANTTVTQQKAAAAASATSQSQSGRRLSF</sequence>
<comment type="caution">
    <text evidence="2">The sequence shown here is derived from an EMBL/GenBank/DDBJ whole genome shotgun (WGS) entry which is preliminary data.</text>
</comment>
<dbReference type="PANTHER" id="PTHR23330:SF9">
    <property type="entry name" value="PROLINE-RICH PROTEIN 11"/>
    <property type="match status" value="1"/>
</dbReference>
<gene>
    <name evidence="2" type="ORF">WJX73_008346</name>
</gene>
<dbReference type="EMBL" id="JALJOQ010000062">
    <property type="protein sequence ID" value="KAK9803125.1"/>
    <property type="molecule type" value="Genomic_DNA"/>
</dbReference>
<evidence type="ECO:0000313" key="3">
    <source>
        <dbReference type="Proteomes" id="UP001465755"/>
    </source>
</evidence>
<protein>
    <submittedName>
        <fullName evidence="2">Uncharacterized protein</fullName>
    </submittedName>
</protein>
<feature type="region of interest" description="Disordered" evidence="1">
    <location>
        <begin position="228"/>
        <end position="254"/>
    </location>
</feature>
<organism evidence="2 3">
    <name type="scientific">Symbiochloris irregularis</name>
    <dbReference type="NCBI Taxonomy" id="706552"/>
    <lineage>
        <taxon>Eukaryota</taxon>
        <taxon>Viridiplantae</taxon>
        <taxon>Chlorophyta</taxon>
        <taxon>core chlorophytes</taxon>
        <taxon>Trebouxiophyceae</taxon>
        <taxon>Trebouxiales</taxon>
        <taxon>Trebouxiaceae</taxon>
        <taxon>Symbiochloris</taxon>
    </lineage>
</organism>
<accession>A0AAW1NYK9</accession>
<name>A0AAW1NYK9_9CHLO</name>